<dbReference type="GO" id="GO:0003697">
    <property type="term" value="F:single-stranded DNA binding"/>
    <property type="evidence" value="ECO:0007669"/>
    <property type="project" value="TreeGrafter"/>
</dbReference>
<comment type="caution">
    <text evidence="5">The sequence shown here is derived from an EMBL/GenBank/DDBJ whole genome shotgun (WGS) entry which is preliminary data.</text>
</comment>
<dbReference type="GO" id="GO:0005815">
    <property type="term" value="C:microtubule organizing center"/>
    <property type="evidence" value="ECO:0007669"/>
    <property type="project" value="TreeGrafter"/>
</dbReference>
<keyword evidence="2" id="KW-0539">Nucleus</keyword>
<dbReference type="GO" id="GO:0042148">
    <property type="term" value="P:DNA strand invasion"/>
    <property type="evidence" value="ECO:0007669"/>
    <property type="project" value="TreeGrafter"/>
</dbReference>
<dbReference type="InterPro" id="IPR020588">
    <property type="entry name" value="RecA_ATP-bd"/>
</dbReference>
<dbReference type="GO" id="GO:0140664">
    <property type="term" value="F:ATP-dependent DNA damage sensor activity"/>
    <property type="evidence" value="ECO:0007669"/>
    <property type="project" value="InterPro"/>
</dbReference>
<dbReference type="GO" id="GO:0007131">
    <property type="term" value="P:reciprocal meiotic recombination"/>
    <property type="evidence" value="ECO:0007669"/>
    <property type="project" value="TreeGrafter"/>
</dbReference>
<evidence type="ECO:0000256" key="3">
    <source>
        <dbReference type="SAM" id="MobiDB-lite"/>
    </source>
</evidence>
<dbReference type="EMBL" id="MCFG01000013">
    <property type="protein sequence ID" value="ORX87055.1"/>
    <property type="molecule type" value="Genomic_DNA"/>
</dbReference>
<keyword evidence="5" id="KW-0378">Hydrolase</keyword>
<feature type="region of interest" description="Disordered" evidence="3">
    <location>
        <begin position="392"/>
        <end position="425"/>
    </location>
</feature>
<dbReference type="SUPFAM" id="SSF52540">
    <property type="entry name" value="P-loop containing nucleoside triphosphate hydrolases"/>
    <property type="match status" value="1"/>
</dbReference>
<dbReference type="Gene3D" id="3.40.50.300">
    <property type="entry name" value="P-loop containing nucleotide triphosphate hydrolases"/>
    <property type="match status" value="1"/>
</dbReference>
<sequence>MPKLIHLLHIINPENNKEIDNAIQILSLKINIKTDKEILFGNEEHLISKTGIDKKHFEIIKKRLINYYSSNIINGEDLFSEYLSNKDDSIKKYSFGYKKIDQLINGGVTPGDIIELVGSISTGKTQLSLLLSLNVLLLNNNNTVLYLDTRGSFSIKRIIDFYYADDNISEKKSENIKNLISRIKHQGVYSYNELFNILEAVMKDIENLEIESSDNNFNKNLKLVVINSISSLIFPIISQNDIIRNSILCSITQYLNIMAKKHKITILLTNFTVGINFNNFNLYQNNNLEYYNKKKEFYNHQKLCNINIKNIIHQYYEQNLNNEFLPKDKIEEISQIINNLKNDFPQCLEINRSISNSIIRDNKKPSLSNVWTYTPDIQLFICNLESSQANKHLENNNNYNNDNDNDNDNDKLPNNKRQKLDKNNININKNKTLKKIEVVLSHKTTTGQSCYYYIDKNGLIIK</sequence>
<feature type="domain" description="RecA family profile 1" evidence="4">
    <location>
        <begin position="89"/>
        <end position="272"/>
    </location>
</feature>
<proteinExistence type="predicted"/>
<reference evidence="5 6" key="2">
    <citation type="submission" date="2016-08" db="EMBL/GenBank/DDBJ databases">
        <title>Pervasive Adenine N6-methylation of Active Genes in Fungi.</title>
        <authorList>
            <consortium name="DOE Joint Genome Institute"/>
            <person name="Mondo S.J."/>
            <person name="Dannebaum R.O."/>
            <person name="Kuo R.C."/>
            <person name="Labutti K."/>
            <person name="Haridas S."/>
            <person name="Kuo A."/>
            <person name="Salamov A."/>
            <person name="Ahrendt S.R."/>
            <person name="Lipzen A."/>
            <person name="Sullivan W."/>
            <person name="Andreopoulos W.B."/>
            <person name="Clum A."/>
            <person name="Lindquist E."/>
            <person name="Daum C."/>
            <person name="Ramamoorthy G.K."/>
            <person name="Gryganskyi A."/>
            <person name="Culley D."/>
            <person name="Magnuson J.K."/>
            <person name="James T.Y."/>
            <person name="O'Malley M.A."/>
            <person name="Stajich J.E."/>
            <person name="Spatafora J.W."/>
            <person name="Visel A."/>
            <person name="Grigoriev I.V."/>
        </authorList>
    </citation>
    <scope>NUCLEOTIDE SEQUENCE [LARGE SCALE GENOMIC DNA]</scope>
    <source>
        <strain evidence="5 6">S4</strain>
    </source>
</reference>
<dbReference type="PROSITE" id="PS50162">
    <property type="entry name" value="RECA_2"/>
    <property type="match status" value="1"/>
</dbReference>
<dbReference type="InterPro" id="IPR027417">
    <property type="entry name" value="P-loop_NTPase"/>
</dbReference>
<evidence type="ECO:0000256" key="1">
    <source>
        <dbReference type="ARBA" id="ARBA00004123"/>
    </source>
</evidence>
<name>A0A1Y1XN07_9FUNG</name>
<dbReference type="PANTHER" id="PTHR46457">
    <property type="entry name" value="DNA REPAIR PROTEIN RAD51 HOMOLOG 4"/>
    <property type="match status" value="1"/>
</dbReference>
<dbReference type="InterPro" id="IPR051988">
    <property type="entry name" value="HRR_RAD51_Paralog"/>
</dbReference>
<dbReference type="GO" id="GO:0033063">
    <property type="term" value="C:Rad51B-Rad51C-Rad51D-XRCC2 complex"/>
    <property type="evidence" value="ECO:0007669"/>
    <property type="project" value="TreeGrafter"/>
</dbReference>
<dbReference type="Proteomes" id="UP000193944">
    <property type="component" value="Unassembled WGS sequence"/>
</dbReference>
<comment type="subcellular location">
    <subcellularLocation>
        <location evidence="1">Nucleus</location>
    </subcellularLocation>
</comment>
<evidence type="ECO:0000256" key="2">
    <source>
        <dbReference type="ARBA" id="ARBA00023242"/>
    </source>
</evidence>
<evidence type="ECO:0000313" key="5">
    <source>
        <dbReference type="EMBL" id="ORX87055.1"/>
    </source>
</evidence>
<dbReference type="OrthoDB" id="2158864at2759"/>
<dbReference type="GO" id="GO:0000723">
    <property type="term" value="P:telomere maintenance"/>
    <property type="evidence" value="ECO:0007669"/>
    <property type="project" value="TreeGrafter"/>
</dbReference>
<dbReference type="AlphaFoldDB" id="A0A1Y1XN07"/>
<gene>
    <name evidence="5" type="ORF">BCR32DRAFT_289592</name>
</gene>
<dbReference type="GO" id="GO:0016787">
    <property type="term" value="F:hydrolase activity"/>
    <property type="evidence" value="ECO:0007669"/>
    <property type="project" value="UniProtKB-KW"/>
</dbReference>
<protein>
    <submittedName>
        <fullName evidence="5">p-loop containing nucleoside triphosphate hydrolase protein</fullName>
    </submittedName>
</protein>
<dbReference type="GO" id="GO:0005524">
    <property type="term" value="F:ATP binding"/>
    <property type="evidence" value="ECO:0007669"/>
    <property type="project" value="InterPro"/>
</dbReference>
<dbReference type="STRING" id="1754192.A0A1Y1XN07"/>
<dbReference type="GO" id="GO:0000400">
    <property type="term" value="F:four-way junction DNA binding"/>
    <property type="evidence" value="ECO:0007669"/>
    <property type="project" value="TreeGrafter"/>
</dbReference>
<dbReference type="PANTHER" id="PTHR46457:SF1">
    <property type="entry name" value="DNA REPAIR PROTEIN RAD51 HOMOLOG 4"/>
    <property type="match status" value="1"/>
</dbReference>
<dbReference type="InterPro" id="IPR013632">
    <property type="entry name" value="Rad51_C"/>
</dbReference>
<evidence type="ECO:0000313" key="6">
    <source>
        <dbReference type="Proteomes" id="UP000193944"/>
    </source>
</evidence>
<feature type="compositionally biased region" description="Basic and acidic residues" evidence="3">
    <location>
        <begin position="408"/>
        <end position="422"/>
    </location>
</feature>
<organism evidence="5 6">
    <name type="scientific">Anaeromyces robustus</name>
    <dbReference type="NCBI Taxonomy" id="1754192"/>
    <lineage>
        <taxon>Eukaryota</taxon>
        <taxon>Fungi</taxon>
        <taxon>Fungi incertae sedis</taxon>
        <taxon>Chytridiomycota</taxon>
        <taxon>Chytridiomycota incertae sedis</taxon>
        <taxon>Neocallimastigomycetes</taxon>
        <taxon>Neocallimastigales</taxon>
        <taxon>Neocallimastigaceae</taxon>
        <taxon>Anaeromyces</taxon>
    </lineage>
</organism>
<evidence type="ECO:0000259" key="4">
    <source>
        <dbReference type="PROSITE" id="PS50162"/>
    </source>
</evidence>
<keyword evidence="6" id="KW-1185">Reference proteome</keyword>
<accession>A0A1Y1XN07</accession>
<dbReference type="GO" id="GO:0005657">
    <property type="term" value="C:replication fork"/>
    <property type="evidence" value="ECO:0007669"/>
    <property type="project" value="TreeGrafter"/>
</dbReference>
<dbReference type="GO" id="GO:0000724">
    <property type="term" value="P:double-strand break repair via homologous recombination"/>
    <property type="evidence" value="ECO:0007669"/>
    <property type="project" value="TreeGrafter"/>
</dbReference>
<reference evidence="5 6" key="1">
    <citation type="submission" date="2016-08" db="EMBL/GenBank/DDBJ databases">
        <title>A Parts List for Fungal Cellulosomes Revealed by Comparative Genomics.</title>
        <authorList>
            <consortium name="DOE Joint Genome Institute"/>
            <person name="Haitjema C.H."/>
            <person name="Gilmore S.P."/>
            <person name="Henske J.K."/>
            <person name="Solomon K.V."/>
            <person name="De Groot R."/>
            <person name="Kuo A."/>
            <person name="Mondo S.J."/>
            <person name="Salamov A.A."/>
            <person name="Labutti K."/>
            <person name="Zhao Z."/>
            <person name="Chiniquy J."/>
            <person name="Barry K."/>
            <person name="Brewer H.M."/>
            <person name="Purvine S.O."/>
            <person name="Wright A.T."/>
            <person name="Boxma B."/>
            <person name="Van Alen T."/>
            <person name="Hackstein J.H."/>
            <person name="Baker S.E."/>
            <person name="Grigoriev I.V."/>
            <person name="O'Malley M.A."/>
        </authorList>
    </citation>
    <scope>NUCLEOTIDE SEQUENCE [LARGE SCALE GENOMIC DNA]</scope>
    <source>
        <strain evidence="5 6">S4</strain>
    </source>
</reference>
<dbReference type="Pfam" id="PF08423">
    <property type="entry name" value="Rad51"/>
    <property type="match status" value="1"/>
</dbReference>